<dbReference type="InterPro" id="IPR011042">
    <property type="entry name" value="6-blade_b-propeller_TolB-like"/>
</dbReference>
<dbReference type="InterPro" id="IPR051288">
    <property type="entry name" value="Serum_paraoxonase/arylesterase"/>
</dbReference>
<proteinExistence type="predicted"/>
<dbReference type="OrthoDB" id="5307922at2759"/>
<dbReference type="EMBL" id="AZGY01000018">
    <property type="protein sequence ID" value="KZZ91404.1"/>
    <property type="molecule type" value="Genomic_DNA"/>
</dbReference>
<dbReference type="PANTHER" id="PTHR11799:SF30">
    <property type="entry name" value="SERUM PARAOXONASE_ARYLESTERASE 2"/>
    <property type="match status" value="1"/>
</dbReference>
<keyword evidence="2" id="KW-1185">Reference proteome</keyword>
<comment type="caution">
    <text evidence="1">The sequence shown here is derived from an EMBL/GenBank/DDBJ whole genome shotgun (WGS) entry which is preliminary data.</text>
</comment>
<evidence type="ECO:0000313" key="2">
    <source>
        <dbReference type="Proteomes" id="UP000078544"/>
    </source>
</evidence>
<name>A0A167YIV4_9HYPO</name>
<sequence>MTTVRSFVSLLAVLLSWLVYYRGREVYSFYSNAPERLPHYQRFERHSIELADRVRSCEDALMLESRGVAILACDPGRERWNTVMGVFLPGPVTSASLYVYDYKDPDAASPLRQVEIIDFLGSADFHTLGMAYDEATSTLFASNHAQAGPRIETFRLDLDKLTATHIGTLEHPLIHGPNSIAIINSQEIYVTNDKFFLARYTKVLSKLETVLAFPLGSVVHVKLSDRDGGAFHVEKAHRVARAAFANGIELLNSTTVALASTTKSSIYLYDMNADRTLTFKSSFRLPFMPDNLSVHGNRLLIAGHPHFPSLAKYTVTRHVCNDPAELVKASAELKEYCQNGKATSWVAEWTEKGGLKNIYIGTEYPTSATAAWDSTRGVGIISGLYAKGLLVWRDSPEH</sequence>
<evidence type="ECO:0000313" key="1">
    <source>
        <dbReference type="EMBL" id="KZZ91404.1"/>
    </source>
</evidence>
<reference evidence="1 2" key="1">
    <citation type="journal article" date="2016" name="Genome Biol. Evol.">
        <title>Divergent and convergent evolution of fungal pathogenicity.</title>
        <authorList>
            <person name="Shang Y."/>
            <person name="Xiao G."/>
            <person name="Zheng P."/>
            <person name="Cen K."/>
            <person name="Zhan S."/>
            <person name="Wang C."/>
        </authorList>
    </citation>
    <scope>NUCLEOTIDE SEQUENCE [LARGE SCALE GENOMIC DNA]</scope>
    <source>
        <strain evidence="1 2">RCEF 2490</strain>
    </source>
</reference>
<dbReference type="PANTHER" id="PTHR11799">
    <property type="entry name" value="PARAOXONASE"/>
    <property type="match status" value="1"/>
</dbReference>
<dbReference type="Gene3D" id="2.120.10.30">
    <property type="entry name" value="TolB, C-terminal domain"/>
    <property type="match status" value="1"/>
</dbReference>
<dbReference type="Proteomes" id="UP000078544">
    <property type="component" value="Unassembled WGS sequence"/>
</dbReference>
<gene>
    <name evidence="1" type="ORF">AAL_06640</name>
</gene>
<protein>
    <submittedName>
        <fullName evidence="1">Six-bladed beta-propeller, TolB-like protein</fullName>
    </submittedName>
</protein>
<dbReference type="SUPFAM" id="SSF63829">
    <property type="entry name" value="Calcium-dependent phosphotriesterase"/>
    <property type="match status" value="1"/>
</dbReference>
<organism evidence="1 2">
    <name type="scientific">Moelleriella libera RCEF 2490</name>
    <dbReference type="NCBI Taxonomy" id="1081109"/>
    <lineage>
        <taxon>Eukaryota</taxon>
        <taxon>Fungi</taxon>
        <taxon>Dikarya</taxon>
        <taxon>Ascomycota</taxon>
        <taxon>Pezizomycotina</taxon>
        <taxon>Sordariomycetes</taxon>
        <taxon>Hypocreomycetidae</taxon>
        <taxon>Hypocreales</taxon>
        <taxon>Clavicipitaceae</taxon>
        <taxon>Moelleriella</taxon>
    </lineage>
</organism>
<dbReference type="AlphaFoldDB" id="A0A167YIV4"/>
<accession>A0A167YIV4</accession>